<dbReference type="GO" id="GO:0006633">
    <property type="term" value="P:fatty acid biosynthetic process"/>
    <property type="evidence" value="ECO:0007669"/>
    <property type="project" value="TreeGrafter"/>
</dbReference>
<feature type="domain" description="Carrier" evidence="4">
    <location>
        <begin position="42"/>
        <end position="120"/>
    </location>
</feature>
<dbReference type="PANTHER" id="PTHR43775:SF29">
    <property type="entry name" value="ASPERFURANONE POLYKETIDE SYNTHASE AFOG-RELATED"/>
    <property type="match status" value="1"/>
</dbReference>
<dbReference type="Gene3D" id="1.10.1200.10">
    <property type="entry name" value="ACP-like"/>
    <property type="match status" value="1"/>
</dbReference>
<dbReference type="SUPFAM" id="SSF47336">
    <property type="entry name" value="ACP-like"/>
    <property type="match status" value="1"/>
</dbReference>
<dbReference type="STRING" id="759273.H1VZB3"/>
<evidence type="ECO:0000313" key="5">
    <source>
        <dbReference type="EMBL" id="CCF45575.1"/>
    </source>
</evidence>
<protein>
    <recommendedName>
        <fullName evidence="4">Carrier domain-containing protein</fullName>
    </recommendedName>
</protein>
<evidence type="ECO:0000259" key="4">
    <source>
        <dbReference type="PROSITE" id="PS50075"/>
    </source>
</evidence>
<proteinExistence type="predicted"/>
<keyword evidence="1" id="KW-0596">Phosphopantetheine</keyword>
<dbReference type="InterPro" id="IPR050091">
    <property type="entry name" value="PKS_NRPS_Biosynth_Enz"/>
</dbReference>
<gene>
    <name evidence="5" type="ORF">CH063_14614</name>
</gene>
<feature type="region of interest" description="Disordered" evidence="3">
    <location>
        <begin position="1"/>
        <end position="25"/>
    </location>
</feature>
<sequence length="131" mass="13486">MRHLGVGIRGPPAGGPLAGKHGGAGDSASGLRATLGAAKDMAGATDAVCAALVKQVSVFGMVPEETIVASRPMSEYGIDSLVAVEMRNWIFRETDFTVAILELMANQPIQKLAMKIAGGTHLVSAKVKIAS</sequence>
<dbReference type="InterPro" id="IPR006162">
    <property type="entry name" value="Ppantetheine_attach_site"/>
</dbReference>
<dbReference type="HOGENOM" id="CLU_1927465_0_0_1"/>
<evidence type="ECO:0000313" key="6">
    <source>
        <dbReference type="Proteomes" id="UP000007174"/>
    </source>
</evidence>
<dbReference type="VEuPathDB" id="FungiDB:CH63R_06535"/>
<keyword evidence="2" id="KW-0597">Phosphoprotein</keyword>
<dbReference type="InterPro" id="IPR009081">
    <property type="entry name" value="PP-bd_ACP"/>
</dbReference>
<dbReference type="Proteomes" id="UP000007174">
    <property type="component" value="Unassembled WGS sequence"/>
</dbReference>
<evidence type="ECO:0000256" key="1">
    <source>
        <dbReference type="ARBA" id="ARBA00022450"/>
    </source>
</evidence>
<reference evidence="6" key="1">
    <citation type="journal article" date="2012" name="Nat. Genet.">
        <title>Lifestyle transitions in plant pathogenic Colletotrichum fungi deciphered by genome and transcriptome analyses.</title>
        <authorList>
            <person name="O'Connell R.J."/>
            <person name="Thon M.R."/>
            <person name="Hacquard S."/>
            <person name="Amyotte S.G."/>
            <person name="Kleemann J."/>
            <person name="Torres M.F."/>
            <person name="Damm U."/>
            <person name="Buiate E.A."/>
            <person name="Epstein L."/>
            <person name="Alkan N."/>
            <person name="Altmueller J."/>
            <person name="Alvarado-Balderrama L."/>
            <person name="Bauser C.A."/>
            <person name="Becker C."/>
            <person name="Birren B.W."/>
            <person name="Chen Z."/>
            <person name="Choi J."/>
            <person name="Crouch J.A."/>
            <person name="Duvick J.P."/>
            <person name="Farman M.A."/>
            <person name="Gan P."/>
            <person name="Heiman D."/>
            <person name="Henrissat B."/>
            <person name="Howard R.J."/>
            <person name="Kabbage M."/>
            <person name="Koch C."/>
            <person name="Kracher B."/>
            <person name="Kubo Y."/>
            <person name="Law A.D."/>
            <person name="Lebrun M.-H."/>
            <person name="Lee Y.-H."/>
            <person name="Miyara I."/>
            <person name="Moore N."/>
            <person name="Neumann U."/>
            <person name="Nordstroem K."/>
            <person name="Panaccione D.G."/>
            <person name="Panstruga R."/>
            <person name="Place M."/>
            <person name="Proctor R.H."/>
            <person name="Prusky D."/>
            <person name="Rech G."/>
            <person name="Reinhardt R."/>
            <person name="Rollins J.A."/>
            <person name="Rounsley S."/>
            <person name="Schardl C.L."/>
            <person name="Schwartz D.C."/>
            <person name="Shenoy N."/>
            <person name="Shirasu K."/>
            <person name="Sikhakolli U.R."/>
            <person name="Stueber K."/>
            <person name="Sukno S.A."/>
            <person name="Sweigard J.A."/>
            <person name="Takano Y."/>
            <person name="Takahara H."/>
            <person name="Trail F."/>
            <person name="van der Does H.C."/>
            <person name="Voll L.M."/>
            <person name="Will I."/>
            <person name="Young S."/>
            <person name="Zeng Q."/>
            <person name="Zhang J."/>
            <person name="Zhou S."/>
            <person name="Dickman M.B."/>
            <person name="Schulze-Lefert P."/>
            <person name="Ver Loren van Themaat E."/>
            <person name="Ma L.-J."/>
            <person name="Vaillancourt L.J."/>
        </authorList>
    </citation>
    <scope>NUCLEOTIDE SEQUENCE [LARGE SCALE GENOMIC DNA]</scope>
    <source>
        <strain evidence="6">IMI 349063</strain>
    </source>
</reference>
<dbReference type="GO" id="GO:0044550">
    <property type="term" value="P:secondary metabolite biosynthetic process"/>
    <property type="evidence" value="ECO:0007669"/>
    <property type="project" value="TreeGrafter"/>
</dbReference>
<dbReference type="PANTHER" id="PTHR43775">
    <property type="entry name" value="FATTY ACID SYNTHASE"/>
    <property type="match status" value="1"/>
</dbReference>
<dbReference type="InterPro" id="IPR020806">
    <property type="entry name" value="PKS_PP-bd"/>
</dbReference>
<name>H1VZB3_COLHI</name>
<organism evidence="5 6">
    <name type="scientific">Colletotrichum higginsianum (strain IMI 349063)</name>
    <name type="common">Crucifer anthracnose fungus</name>
    <dbReference type="NCBI Taxonomy" id="759273"/>
    <lineage>
        <taxon>Eukaryota</taxon>
        <taxon>Fungi</taxon>
        <taxon>Dikarya</taxon>
        <taxon>Ascomycota</taxon>
        <taxon>Pezizomycotina</taxon>
        <taxon>Sordariomycetes</taxon>
        <taxon>Hypocreomycetidae</taxon>
        <taxon>Glomerellales</taxon>
        <taxon>Glomerellaceae</taxon>
        <taxon>Colletotrichum</taxon>
        <taxon>Colletotrichum destructivum species complex</taxon>
    </lineage>
</organism>
<dbReference type="Pfam" id="PF23297">
    <property type="entry name" value="ACP_SdgA_C"/>
    <property type="match status" value="1"/>
</dbReference>
<dbReference type="GO" id="GO:0004312">
    <property type="term" value="F:fatty acid synthase activity"/>
    <property type="evidence" value="ECO:0007669"/>
    <property type="project" value="TreeGrafter"/>
</dbReference>
<dbReference type="AlphaFoldDB" id="H1VZB3"/>
<feature type="compositionally biased region" description="Gly residues" evidence="3">
    <location>
        <begin position="16"/>
        <end position="25"/>
    </location>
</feature>
<dbReference type="GO" id="GO:0031177">
    <property type="term" value="F:phosphopantetheine binding"/>
    <property type="evidence" value="ECO:0007669"/>
    <property type="project" value="InterPro"/>
</dbReference>
<dbReference type="PROSITE" id="PS00012">
    <property type="entry name" value="PHOSPHOPANTETHEINE"/>
    <property type="match status" value="1"/>
</dbReference>
<accession>H1VZB3</accession>
<evidence type="ECO:0000256" key="3">
    <source>
        <dbReference type="SAM" id="MobiDB-lite"/>
    </source>
</evidence>
<dbReference type="PROSITE" id="PS50075">
    <property type="entry name" value="CARRIER"/>
    <property type="match status" value="1"/>
</dbReference>
<dbReference type="SMART" id="SM00823">
    <property type="entry name" value="PKS_PP"/>
    <property type="match status" value="1"/>
</dbReference>
<dbReference type="EMBL" id="CACQ02007873">
    <property type="protein sequence ID" value="CCF45575.1"/>
    <property type="molecule type" value="Genomic_DNA"/>
</dbReference>
<dbReference type="InterPro" id="IPR036736">
    <property type="entry name" value="ACP-like_sf"/>
</dbReference>
<evidence type="ECO:0000256" key="2">
    <source>
        <dbReference type="ARBA" id="ARBA00022553"/>
    </source>
</evidence>